<dbReference type="RefSeq" id="XP_024508501.1">
    <property type="nucleotide sequence ID" value="XM_024642762.1"/>
</dbReference>
<evidence type="ECO:0000313" key="4">
    <source>
        <dbReference type="WBParaSite" id="SRAE_2000395100.1"/>
    </source>
</evidence>
<proteinExistence type="predicted"/>
<evidence type="ECO:0000256" key="1">
    <source>
        <dbReference type="SAM" id="MobiDB-lite"/>
    </source>
</evidence>
<evidence type="ECO:0000313" key="2">
    <source>
        <dbReference type="EMBL" id="CEF69301.1"/>
    </source>
</evidence>
<sequence length="212" mass="24052">MIFFLTQIFFLTLFTNIILYFTIQCTSSCKKLFSQTNTVSVQKTANLFGAHNKKVANEITAVRLPTCTSMKPEIIQPVEITRTKKEEEIAKDIIDDWEPSIEDIKTVGAGGQKSCGINQKWLFKPPKPENSYTKKTMPLQSLKSVNKKVSNNNSSKKVGTKISEKEINTDCKRPQPSKFARTLREEEIARGERKTVSAKDELTLEEILDDWG</sequence>
<reference evidence="2" key="1">
    <citation type="submission" date="2014-09" db="EMBL/GenBank/DDBJ databases">
        <authorList>
            <person name="Aslett A.Martin."/>
        </authorList>
    </citation>
    <scope>NUCLEOTIDE SEQUENCE</scope>
    <source>
        <strain evidence="2">ED321 Heterogonic</strain>
    </source>
</reference>
<accession>A0A090LHM8</accession>
<name>A0A090LHM8_STRRB</name>
<dbReference type="EMBL" id="LN609529">
    <property type="protein sequence ID" value="CEF69301.1"/>
    <property type="molecule type" value="Genomic_DNA"/>
</dbReference>
<feature type="region of interest" description="Disordered" evidence="1">
    <location>
        <begin position="146"/>
        <end position="179"/>
    </location>
</feature>
<dbReference type="WormBase" id="SRAE_2000395100">
    <property type="protein sequence ID" value="SRP09248"/>
    <property type="gene ID" value="WBGene00264178"/>
</dbReference>
<feature type="compositionally biased region" description="Low complexity" evidence="1">
    <location>
        <begin position="146"/>
        <end position="157"/>
    </location>
</feature>
<dbReference type="Proteomes" id="UP000035682">
    <property type="component" value="Unplaced"/>
</dbReference>
<feature type="compositionally biased region" description="Basic and acidic residues" evidence="1">
    <location>
        <begin position="162"/>
        <end position="173"/>
    </location>
</feature>
<reference evidence="3" key="2">
    <citation type="submission" date="2014-09" db="EMBL/GenBank/DDBJ databases">
        <authorList>
            <person name="Martin A.A."/>
        </authorList>
    </citation>
    <scope>NUCLEOTIDE SEQUENCE</scope>
    <source>
        <strain evidence="3">ED321</strain>
    </source>
</reference>
<reference evidence="4" key="3">
    <citation type="submission" date="2020-12" db="UniProtKB">
        <authorList>
            <consortium name="WormBaseParasite"/>
        </authorList>
    </citation>
    <scope>IDENTIFICATION</scope>
</reference>
<protein>
    <submittedName>
        <fullName evidence="2 4">Uncharacterized protein</fullName>
    </submittedName>
</protein>
<dbReference type="WBParaSite" id="SRAE_2000395100.1">
    <property type="protein sequence ID" value="SRAE_2000395100.1"/>
    <property type="gene ID" value="WBGene00264178"/>
</dbReference>
<evidence type="ECO:0000313" key="3">
    <source>
        <dbReference type="Proteomes" id="UP000035682"/>
    </source>
</evidence>
<gene>
    <name evidence="2 4 5" type="ORF">SRAE_2000395100</name>
</gene>
<keyword evidence="3" id="KW-1185">Reference proteome</keyword>
<dbReference type="GeneID" id="36381671"/>
<dbReference type="AlphaFoldDB" id="A0A090LHM8"/>
<organism evidence="2">
    <name type="scientific">Strongyloides ratti</name>
    <name type="common">Parasitic roundworm</name>
    <dbReference type="NCBI Taxonomy" id="34506"/>
    <lineage>
        <taxon>Eukaryota</taxon>
        <taxon>Metazoa</taxon>
        <taxon>Ecdysozoa</taxon>
        <taxon>Nematoda</taxon>
        <taxon>Chromadorea</taxon>
        <taxon>Rhabditida</taxon>
        <taxon>Tylenchina</taxon>
        <taxon>Panagrolaimomorpha</taxon>
        <taxon>Strongyloidoidea</taxon>
        <taxon>Strongyloididae</taxon>
        <taxon>Strongyloides</taxon>
    </lineage>
</organism>
<dbReference type="CTD" id="36381671"/>
<evidence type="ECO:0000313" key="5">
    <source>
        <dbReference type="WormBase" id="SRAE_2000395100"/>
    </source>
</evidence>